<dbReference type="Gramene" id="OGLUM06G14500.1">
    <property type="protein sequence ID" value="OGLUM06G14500.1"/>
    <property type="gene ID" value="OGLUM06G14500"/>
</dbReference>
<protein>
    <submittedName>
        <fullName evidence="1">Uncharacterized protein</fullName>
    </submittedName>
</protein>
<dbReference type="HOGENOM" id="CLU_1780332_0_0_1"/>
<dbReference type="Proteomes" id="UP000026961">
    <property type="component" value="Chromosome 6"/>
</dbReference>
<name>A0A0E0A950_9ORYZ</name>
<keyword evidence="2" id="KW-1185">Reference proteome</keyword>
<proteinExistence type="predicted"/>
<sequence>MLEGQQLSKSEIWIAHAIDVSQGLGYNEEQYSISIQADRFDFGAHGPHYFQLIPIYEERGWHMIFENTRTRISWQTVELYVNCTPTQVGLSQVNSTIHVRESSRLLNDFGVCLEQSAIHTSAHVAPHVISFLNDSHETVRSSIDRA</sequence>
<evidence type="ECO:0000313" key="1">
    <source>
        <dbReference type="EnsemblPlants" id="OGLUM06G14500.1"/>
    </source>
</evidence>
<accession>A0A0E0A950</accession>
<reference evidence="1" key="1">
    <citation type="submission" date="2015-04" db="UniProtKB">
        <authorList>
            <consortium name="EnsemblPlants"/>
        </authorList>
    </citation>
    <scope>IDENTIFICATION</scope>
</reference>
<reference evidence="1" key="2">
    <citation type="submission" date="2018-05" db="EMBL/GenBank/DDBJ databases">
        <title>OgluRS3 (Oryza glumaepatula Reference Sequence Version 3).</title>
        <authorList>
            <person name="Zhang J."/>
            <person name="Kudrna D."/>
            <person name="Lee S."/>
            <person name="Talag J."/>
            <person name="Welchert J."/>
            <person name="Wing R.A."/>
        </authorList>
    </citation>
    <scope>NUCLEOTIDE SEQUENCE [LARGE SCALE GENOMIC DNA]</scope>
</reference>
<organism evidence="1">
    <name type="scientific">Oryza glumipatula</name>
    <dbReference type="NCBI Taxonomy" id="40148"/>
    <lineage>
        <taxon>Eukaryota</taxon>
        <taxon>Viridiplantae</taxon>
        <taxon>Streptophyta</taxon>
        <taxon>Embryophyta</taxon>
        <taxon>Tracheophyta</taxon>
        <taxon>Spermatophyta</taxon>
        <taxon>Magnoliopsida</taxon>
        <taxon>Liliopsida</taxon>
        <taxon>Poales</taxon>
        <taxon>Poaceae</taxon>
        <taxon>BOP clade</taxon>
        <taxon>Oryzoideae</taxon>
        <taxon>Oryzeae</taxon>
        <taxon>Oryzinae</taxon>
        <taxon>Oryza</taxon>
    </lineage>
</organism>
<dbReference type="AlphaFoldDB" id="A0A0E0A950"/>
<dbReference type="EnsemblPlants" id="OGLUM06G14500.1">
    <property type="protein sequence ID" value="OGLUM06G14500.1"/>
    <property type="gene ID" value="OGLUM06G14500"/>
</dbReference>
<evidence type="ECO:0000313" key="2">
    <source>
        <dbReference type="Proteomes" id="UP000026961"/>
    </source>
</evidence>